<feature type="domain" description="AAA+ ATPase" evidence="2">
    <location>
        <begin position="16"/>
        <end position="132"/>
    </location>
</feature>
<evidence type="ECO:0000256" key="1">
    <source>
        <dbReference type="ARBA" id="ARBA00023125"/>
    </source>
</evidence>
<dbReference type="Pfam" id="PF13173">
    <property type="entry name" value="AAA_14"/>
    <property type="match status" value="1"/>
</dbReference>
<keyword evidence="1" id="KW-0238">DNA-binding</keyword>
<dbReference type="InterPro" id="IPR036388">
    <property type="entry name" value="WH-like_DNA-bd_sf"/>
</dbReference>
<proteinExistence type="predicted"/>
<organism evidence="3 4">
    <name type="scientific">Candidatus Southlakia epibionticum</name>
    <dbReference type="NCBI Taxonomy" id="3043284"/>
    <lineage>
        <taxon>Bacteria</taxon>
        <taxon>Candidatus Saccharimonadota</taxon>
        <taxon>Candidatus Saccharimonadia</taxon>
        <taxon>Candidatus Saccharimonadales</taxon>
        <taxon>Candidatus Saccharimonadaceae</taxon>
        <taxon>Candidatus Southlakia</taxon>
    </lineage>
</organism>
<dbReference type="PANTHER" id="PTHR43566">
    <property type="entry name" value="CONSERVED PROTEIN"/>
    <property type="match status" value="1"/>
</dbReference>
<dbReference type="InterPro" id="IPR025420">
    <property type="entry name" value="DUF4143"/>
</dbReference>
<dbReference type="InterPro" id="IPR041682">
    <property type="entry name" value="AAA_14"/>
</dbReference>
<dbReference type="InterPro" id="IPR036390">
    <property type="entry name" value="WH_DNA-bd_sf"/>
</dbReference>
<dbReference type="Proteomes" id="UP001177295">
    <property type="component" value="Chromosome"/>
</dbReference>
<dbReference type="RefSeq" id="WP_376753992.1">
    <property type="nucleotide sequence ID" value="NZ_CP124550.1"/>
</dbReference>
<dbReference type="SMART" id="SM00382">
    <property type="entry name" value="AAA"/>
    <property type="match status" value="1"/>
</dbReference>
<sequence>MIQRDAQSTVKPVLSQGLVAIIYGARQTGKTTLAKQVATNYKKPLYLNCDDPTVVANLTGRSAQELKSYIGDTDFVVIDEAQRVENIGISLKLLHDSYPSIPLLVTGSSSLDLANRVAEPLTGRSIEIQLYPLSVREVSTDTPSMLAHARTLAVRGGYPGMWTLSGEEASKRLRNMAINYIFRDAFSPVVVYDQTILNNLLQLLAYQIGNEVNYSELSRKLGVSRETVERYIDLLEKAFIVFRLNQYRKNLRAEVGRLRKIYFIDLGIRNALINDFRPLHIREDAGSLWENFCILERRKYLSTTDRLVRSYYWRNSKKQEIDLIEDEQDVVRAFEIKYGKKEPKVPTEFTKLYPNSEYTVVNPSNFNDTLFRALPDDKISLFQGGLL</sequence>
<evidence type="ECO:0000313" key="4">
    <source>
        <dbReference type="Proteomes" id="UP001177295"/>
    </source>
</evidence>
<protein>
    <recommendedName>
        <fullName evidence="2">AAA+ ATPase domain-containing protein</fullName>
    </recommendedName>
</protein>
<dbReference type="SUPFAM" id="SSF52540">
    <property type="entry name" value="P-loop containing nucleoside triphosphate hydrolases"/>
    <property type="match status" value="1"/>
</dbReference>
<dbReference type="Pfam" id="PF13635">
    <property type="entry name" value="DUF4143"/>
    <property type="match status" value="1"/>
</dbReference>
<evidence type="ECO:0000313" key="3">
    <source>
        <dbReference type="EMBL" id="WIO46469.1"/>
    </source>
</evidence>
<accession>A0ABY8WW63</accession>
<dbReference type="InterPro" id="IPR027417">
    <property type="entry name" value="P-loop_NTPase"/>
</dbReference>
<dbReference type="EMBL" id="CP124550">
    <property type="protein sequence ID" value="WIO46469.1"/>
    <property type="molecule type" value="Genomic_DNA"/>
</dbReference>
<name>A0ABY8WW63_9BACT</name>
<gene>
    <name evidence="3" type="ORF">SEML1_0874</name>
</gene>
<evidence type="ECO:0000259" key="2">
    <source>
        <dbReference type="SMART" id="SM00382"/>
    </source>
</evidence>
<reference evidence="3 4" key="1">
    <citation type="journal article" date="2023" name="Cell">
        <title>Genetic manipulation of Patescibacteria provides mechanistic insights into microbial dark matter and the epibiotic lifestyle.</title>
        <authorList>
            <person name="Wang Y."/>
            <person name="Gallagher L.A."/>
            <person name="Andrade P.A."/>
            <person name="Liu A."/>
            <person name="Humphreys I.R."/>
            <person name="Turkarslan S."/>
            <person name="Cutler K.J."/>
            <person name="Arrieta-Ortiz M.L."/>
            <person name="Li Y."/>
            <person name="Radey M.C."/>
            <person name="McLean J.S."/>
            <person name="Cong Q."/>
            <person name="Baker D."/>
            <person name="Baliga N.S."/>
            <person name="Peterson S.B."/>
            <person name="Mougous J.D."/>
        </authorList>
    </citation>
    <scope>NUCLEOTIDE SEQUENCE [LARGE SCALE GENOMIC DNA]</scope>
    <source>
        <strain evidence="3 4">ML1</strain>
    </source>
</reference>
<dbReference type="Gene3D" id="1.10.10.10">
    <property type="entry name" value="Winged helix-like DNA-binding domain superfamily/Winged helix DNA-binding domain"/>
    <property type="match status" value="1"/>
</dbReference>
<dbReference type="PANTHER" id="PTHR43566:SF1">
    <property type="entry name" value="AAA+ ATPASE DOMAIN-CONTAINING PROTEIN"/>
    <property type="match status" value="1"/>
</dbReference>
<dbReference type="InterPro" id="IPR003593">
    <property type="entry name" value="AAA+_ATPase"/>
</dbReference>
<dbReference type="SUPFAM" id="SSF46785">
    <property type="entry name" value="Winged helix' DNA-binding domain"/>
    <property type="match status" value="1"/>
</dbReference>
<dbReference type="Gene3D" id="3.40.50.300">
    <property type="entry name" value="P-loop containing nucleotide triphosphate hydrolases"/>
    <property type="match status" value="1"/>
</dbReference>
<keyword evidence="4" id="KW-1185">Reference proteome</keyword>